<dbReference type="EMBL" id="PTIW01000033">
    <property type="protein sequence ID" value="PPK59186.1"/>
    <property type="molecule type" value="Genomic_DNA"/>
</dbReference>
<dbReference type="Gene3D" id="6.10.250.330">
    <property type="match status" value="1"/>
</dbReference>
<organism evidence="3 4">
    <name type="scientific">Malaciobacter marinus</name>
    <dbReference type="NCBI Taxonomy" id="505249"/>
    <lineage>
        <taxon>Bacteria</taxon>
        <taxon>Pseudomonadati</taxon>
        <taxon>Campylobacterota</taxon>
        <taxon>Epsilonproteobacteria</taxon>
        <taxon>Campylobacterales</taxon>
        <taxon>Arcobacteraceae</taxon>
        <taxon>Malaciobacter</taxon>
    </lineage>
</organism>
<dbReference type="Proteomes" id="UP000239861">
    <property type="component" value="Unassembled WGS sequence"/>
</dbReference>
<dbReference type="PANTHER" id="PTHR33713:SF6">
    <property type="entry name" value="ANTITOXIN YEFM"/>
    <property type="match status" value="1"/>
</dbReference>
<evidence type="ECO:0000256" key="2">
    <source>
        <dbReference type="RuleBase" id="RU362080"/>
    </source>
</evidence>
<name>A0AB36ZSA6_9BACT</name>
<sequence length="85" mass="9949">MQVVSLTEARNNLKAVFDSVYINHEEVVIHRKGRENVVMISMDEYNSMKETNYLLSSPKNAKHLRESIEEIRKGQVIERELIECD</sequence>
<dbReference type="NCBIfam" id="TIGR01552">
    <property type="entry name" value="phd_fam"/>
    <property type="match status" value="1"/>
</dbReference>
<gene>
    <name evidence="3" type="ORF">B0F89_13326</name>
</gene>
<comment type="function">
    <text evidence="2">Antitoxin component of a type II toxin-antitoxin (TA) system.</text>
</comment>
<dbReference type="Pfam" id="PF02604">
    <property type="entry name" value="PhdYeFM_antitox"/>
    <property type="match status" value="1"/>
</dbReference>
<comment type="caution">
    <text evidence="3">The sequence shown here is derived from an EMBL/GenBank/DDBJ whole genome shotgun (WGS) entry which is preliminary data.</text>
</comment>
<dbReference type="RefSeq" id="WP_099333965.1">
    <property type="nucleotide sequence ID" value="NZ_PTIW01000033.1"/>
</dbReference>
<evidence type="ECO:0000313" key="3">
    <source>
        <dbReference type="EMBL" id="PPK59186.1"/>
    </source>
</evidence>
<proteinExistence type="inferred from homology"/>
<reference evidence="3 4" key="1">
    <citation type="submission" date="2018-02" db="EMBL/GenBank/DDBJ databases">
        <title>Subsurface microbial communities from deep shales in Ohio and West Virginia, USA.</title>
        <authorList>
            <person name="Wrighton K."/>
        </authorList>
    </citation>
    <scope>NUCLEOTIDE SEQUENCE [LARGE SCALE GENOMIC DNA]</scope>
    <source>
        <strain evidence="3 4">MARC-MIP3H16</strain>
    </source>
</reference>
<comment type="similarity">
    <text evidence="1 2">Belongs to the phD/YefM antitoxin family.</text>
</comment>
<protein>
    <recommendedName>
        <fullName evidence="2">Antitoxin</fullName>
    </recommendedName>
</protein>
<dbReference type="InterPro" id="IPR036165">
    <property type="entry name" value="YefM-like_sf"/>
</dbReference>
<dbReference type="InterPro" id="IPR006442">
    <property type="entry name" value="Antitoxin_Phd/YefM"/>
</dbReference>
<dbReference type="PANTHER" id="PTHR33713">
    <property type="entry name" value="ANTITOXIN YAFN-RELATED"/>
    <property type="match status" value="1"/>
</dbReference>
<dbReference type="SUPFAM" id="SSF143120">
    <property type="entry name" value="YefM-like"/>
    <property type="match status" value="1"/>
</dbReference>
<dbReference type="AlphaFoldDB" id="A0AB36ZSA6"/>
<dbReference type="InterPro" id="IPR051405">
    <property type="entry name" value="phD/YefM_antitoxin"/>
</dbReference>
<dbReference type="Gene3D" id="3.40.1620.10">
    <property type="entry name" value="YefM-like domain"/>
    <property type="match status" value="1"/>
</dbReference>
<evidence type="ECO:0000313" key="4">
    <source>
        <dbReference type="Proteomes" id="UP000239861"/>
    </source>
</evidence>
<evidence type="ECO:0000256" key="1">
    <source>
        <dbReference type="ARBA" id="ARBA00009981"/>
    </source>
</evidence>
<accession>A0AB36ZSA6</accession>